<gene>
    <name evidence="1" type="ORF">MEBOL_006740</name>
</gene>
<dbReference type="KEGG" id="mbd:MEBOL_006740"/>
<protein>
    <recommendedName>
        <fullName evidence="3">Lipoprotein</fullName>
    </recommendedName>
</protein>
<dbReference type="Proteomes" id="UP000217289">
    <property type="component" value="Chromosome"/>
</dbReference>
<dbReference type="AlphaFoldDB" id="A0A250INC6"/>
<sequence length="152" mass="17252">MAHQVTRRGLGRWMLIALAAVWVGCPDKGPAPLTSPSGRYQLHSFQEVDGRGARWVRFRITDATTGNEVFTCPERWLHGHRTEFYWDEQDRAWVLSSDVGVSVWAATPPGAWGPIPQEEAERLMPPEPIRKYHDRFPSLRGKWPATPAPAPR</sequence>
<name>A0A250INC6_9BACT</name>
<organism evidence="1 2">
    <name type="scientific">Melittangium boletus DSM 14713</name>
    <dbReference type="NCBI Taxonomy" id="1294270"/>
    <lineage>
        <taxon>Bacteria</taxon>
        <taxon>Pseudomonadati</taxon>
        <taxon>Myxococcota</taxon>
        <taxon>Myxococcia</taxon>
        <taxon>Myxococcales</taxon>
        <taxon>Cystobacterineae</taxon>
        <taxon>Archangiaceae</taxon>
        <taxon>Melittangium</taxon>
    </lineage>
</organism>
<proteinExistence type="predicted"/>
<evidence type="ECO:0000313" key="2">
    <source>
        <dbReference type="Proteomes" id="UP000217289"/>
    </source>
</evidence>
<evidence type="ECO:0008006" key="3">
    <source>
        <dbReference type="Google" id="ProtNLM"/>
    </source>
</evidence>
<evidence type="ECO:0000313" key="1">
    <source>
        <dbReference type="EMBL" id="ATB33249.1"/>
    </source>
</evidence>
<dbReference type="OrthoDB" id="4628222at2"/>
<dbReference type="EMBL" id="CP022163">
    <property type="protein sequence ID" value="ATB33249.1"/>
    <property type="molecule type" value="Genomic_DNA"/>
</dbReference>
<accession>A0A250INC6</accession>
<dbReference type="PROSITE" id="PS51257">
    <property type="entry name" value="PROKAR_LIPOPROTEIN"/>
    <property type="match status" value="1"/>
</dbReference>
<keyword evidence="2" id="KW-1185">Reference proteome</keyword>
<reference evidence="1 2" key="1">
    <citation type="submission" date="2017-06" db="EMBL/GenBank/DDBJ databases">
        <authorList>
            <person name="Kim H.J."/>
            <person name="Triplett B.A."/>
        </authorList>
    </citation>
    <scope>NUCLEOTIDE SEQUENCE [LARGE SCALE GENOMIC DNA]</scope>
    <source>
        <strain evidence="1 2">DSM 14713</strain>
    </source>
</reference>